<evidence type="ECO:0000313" key="2">
    <source>
        <dbReference type="Proteomes" id="UP000821845"/>
    </source>
</evidence>
<dbReference type="Proteomes" id="UP000821845">
    <property type="component" value="Chromosome 3"/>
</dbReference>
<accession>A0ACB7SKR2</accession>
<protein>
    <submittedName>
        <fullName evidence="1">Uncharacterized protein</fullName>
    </submittedName>
</protein>
<keyword evidence="2" id="KW-1185">Reference proteome</keyword>
<comment type="caution">
    <text evidence="1">The sequence shown here is derived from an EMBL/GenBank/DDBJ whole genome shotgun (WGS) entry which is preliminary data.</text>
</comment>
<evidence type="ECO:0000313" key="1">
    <source>
        <dbReference type="EMBL" id="KAH6935551.1"/>
    </source>
</evidence>
<sequence length="124" mass="13954">MVKRRTDSHWFAPGCHTGYPNGPKALLFAALKDDDLRKKWECHLHRKDKVFPLSLAVCEHHFEPHLVLRDYGHVINGNEVQILRGKPSLALDPAANAASRLPIVSFCCSTTTKAKKEEESSTNH</sequence>
<gene>
    <name evidence="1" type="ORF">HPB50_006768</name>
</gene>
<reference evidence="1" key="1">
    <citation type="submission" date="2020-05" db="EMBL/GenBank/DDBJ databases">
        <title>Large-scale comparative analyses of tick genomes elucidate their genetic diversity and vector capacities.</title>
        <authorList>
            <person name="Jia N."/>
            <person name="Wang J."/>
            <person name="Shi W."/>
            <person name="Du L."/>
            <person name="Sun Y."/>
            <person name="Zhan W."/>
            <person name="Jiang J."/>
            <person name="Wang Q."/>
            <person name="Zhang B."/>
            <person name="Ji P."/>
            <person name="Sakyi L.B."/>
            <person name="Cui X."/>
            <person name="Yuan T."/>
            <person name="Jiang B."/>
            <person name="Yang W."/>
            <person name="Lam T.T.-Y."/>
            <person name="Chang Q."/>
            <person name="Ding S."/>
            <person name="Wang X."/>
            <person name="Zhu J."/>
            <person name="Ruan X."/>
            <person name="Zhao L."/>
            <person name="Wei J."/>
            <person name="Que T."/>
            <person name="Du C."/>
            <person name="Cheng J."/>
            <person name="Dai P."/>
            <person name="Han X."/>
            <person name="Huang E."/>
            <person name="Gao Y."/>
            <person name="Liu J."/>
            <person name="Shao H."/>
            <person name="Ye R."/>
            <person name="Li L."/>
            <person name="Wei W."/>
            <person name="Wang X."/>
            <person name="Wang C."/>
            <person name="Yang T."/>
            <person name="Huo Q."/>
            <person name="Li W."/>
            <person name="Guo W."/>
            <person name="Chen H."/>
            <person name="Zhou L."/>
            <person name="Ni X."/>
            <person name="Tian J."/>
            <person name="Zhou Y."/>
            <person name="Sheng Y."/>
            <person name="Liu T."/>
            <person name="Pan Y."/>
            <person name="Xia L."/>
            <person name="Li J."/>
            <person name="Zhao F."/>
            <person name="Cao W."/>
        </authorList>
    </citation>
    <scope>NUCLEOTIDE SEQUENCE</scope>
    <source>
        <strain evidence="1">Hyas-2018</strain>
    </source>
</reference>
<dbReference type="EMBL" id="CM023483">
    <property type="protein sequence ID" value="KAH6935551.1"/>
    <property type="molecule type" value="Genomic_DNA"/>
</dbReference>
<proteinExistence type="predicted"/>
<name>A0ACB7SKR2_HYAAI</name>
<organism evidence="1 2">
    <name type="scientific">Hyalomma asiaticum</name>
    <name type="common">Tick</name>
    <dbReference type="NCBI Taxonomy" id="266040"/>
    <lineage>
        <taxon>Eukaryota</taxon>
        <taxon>Metazoa</taxon>
        <taxon>Ecdysozoa</taxon>
        <taxon>Arthropoda</taxon>
        <taxon>Chelicerata</taxon>
        <taxon>Arachnida</taxon>
        <taxon>Acari</taxon>
        <taxon>Parasitiformes</taxon>
        <taxon>Ixodida</taxon>
        <taxon>Ixodoidea</taxon>
        <taxon>Ixodidae</taxon>
        <taxon>Hyalomminae</taxon>
        <taxon>Hyalomma</taxon>
    </lineage>
</organism>